<dbReference type="PANTHER" id="PTHR21600:SF87">
    <property type="entry name" value="RNA PSEUDOURIDYLATE SYNTHASE DOMAIN-CONTAINING PROTEIN 1"/>
    <property type="match status" value="1"/>
</dbReference>
<comment type="similarity">
    <text evidence="1">Belongs to the pseudouridine synthase RluA family.</text>
</comment>
<dbReference type="InterPro" id="IPR050188">
    <property type="entry name" value="RluA_PseudoU_synthase"/>
</dbReference>
<dbReference type="InterPro" id="IPR020103">
    <property type="entry name" value="PsdUridine_synth_cat_dom_sf"/>
</dbReference>
<dbReference type="PANTHER" id="PTHR21600">
    <property type="entry name" value="MITOCHONDRIAL RNA PSEUDOURIDINE SYNTHASE"/>
    <property type="match status" value="1"/>
</dbReference>
<sequence>MRSLDIASHVLAQHHPLVVLNKPYDWPTTGRSLDDDDCVQYHLIQHFGQMVWAVHQLDADTSGVCLFSLDKQLVTDLQAIWNTPGMSKQYCCIVKGEPNWERIDETSPIGKVDERSLGVTPDGKSAHTRFQVLDRNNGYALLQAKLFTGRTHQIRIHLSHLGYPLLGEEWYSNPPCTLHPRQALHATRIQFPDTAPLEKKEFRAPIAQDLQNLLQRLKLAQPM</sequence>
<dbReference type="AlphaFoldDB" id="A0A927IEB3"/>
<comment type="caution">
    <text evidence="3">The sequence shown here is derived from an EMBL/GenBank/DDBJ whole genome shotgun (WGS) entry which is preliminary data.</text>
</comment>
<proteinExistence type="inferred from homology"/>
<dbReference type="GO" id="GO:0009982">
    <property type="term" value="F:pseudouridine synthase activity"/>
    <property type="evidence" value="ECO:0007669"/>
    <property type="project" value="InterPro"/>
</dbReference>
<dbReference type="InterPro" id="IPR006145">
    <property type="entry name" value="PsdUridine_synth_RsuA/RluA"/>
</dbReference>
<dbReference type="Pfam" id="PF00849">
    <property type="entry name" value="PseudoU_synth_2"/>
    <property type="match status" value="1"/>
</dbReference>
<dbReference type="Gene3D" id="3.30.2350.10">
    <property type="entry name" value="Pseudouridine synthase"/>
    <property type="match status" value="1"/>
</dbReference>
<name>A0A927IEB3_9BACT</name>
<reference evidence="3" key="1">
    <citation type="submission" date="2020-09" db="EMBL/GenBank/DDBJ databases">
        <title>Pelagicoccus enzymogenes sp. nov. with an EPS production, isolated from marine sediment.</title>
        <authorList>
            <person name="Feng X."/>
        </authorList>
    </citation>
    <scope>NUCLEOTIDE SEQUENCE</scope>
    <source>
        <strain evidence="3">NFK12</strain>
    </source>
</reference>
<accession>A0A927IEB3</accession>
<dbReference type="EMBL" id="JACYFG010000006">
    <property type="protein sequence ID" value="MBD5778857.1"/>
    <property type="molecule type" value="Genomic_DNA"/>
</dbReference>
<keyword evidence="4" id="KW-1185">Reference proteome</keyword>
<dbReference type="RefSeq" id="WP_191615985.1">
    <property type="nucleotide sequence ID" value="NZ_JACYFG010000006.1"/>
</dbReference>
<dbReference type="GO" id="GO:0140098">
    <property type="term" value="F:catalytic activity, acting on RNA"/>
    <property type="evidence" value="ECO:0007669"/>
    <property type="project" value="UniProtKB-ARBA"/>
</dbReference>
<dbReference type="Proteomes" id="UP000622317">
    <property type="component" value="Unassembled WGS sequence"/>
</dbReference>
<dbReference type="GO" id="GO:0003723">
    <property type="term" value="F:RNA binding"/>
    <property type="evidence" value="ECO:0007669"/>
    <property type="project" value="InterPro"/>
</dbReference>
<dbReference type="CDD" id="cd02869">
    <property type="entry name" value="PseudoU_synth_RluA_like"/>
    <property type="match status" value="1"/>
</dbReference>
<evidence type="ECO:0000313" key="3">
    <source>
        <dbReference type="EMBL" id="MBD5778857.1"/>
    </source>
</evidence>
<protein>
    <submittedName>
        <fullName evidence="3">RNA pseudouridine synthase</fullName>
    </submittedName>
</protein>
<feature type="domain" description="Pseudouridine synthase RsuA/RluA-like" evidence="2">
    <location>
        <begin position="17"/>
        <end position="160"/>
    </location>
</feature>
<evidence type="ECO:0000313" key="4">
    <source>
        <dbReference type="Proteomes" id="UP000622317"/>
    </source>
</evidence>
<dbReference type="GO" id="GO:0000455">
    <property type="term" value="P:enzyme-directed rRNA pseudouridine synthesis"/>
    <property type="evidence" value="ECO:0007669"/>
    <property type="project" value="TreeGrafter"/>
</dbReference>
<dbReference type="SUPFAM" id="SSF55120">
    <property type="entry name" value="Pseudouridine synthase"/>
    <property type="match status" value="1"/>
</dbReference>
<evidence type="ECO:0000259" key="2">
    <source>
        <dbReference type="Pfam" id="PF00849"/>
    </source>
</evidence>
<gene>
    <name evidence="3" type="ORF">IEN85_05090</name>
</gene>
<organism evidence="3 4">
    <name type="scientific">Pelagicoccus enzymogenes</name>
    <dbReference type="NCBI Taxonomy" id="2773457"/>
    <lineage>
        <taxon>Bacteria</taxon>
        <taxon>Pseudomonadati</taxon>
        <taxon>Verrucomicrobiota</taxon>
        <taxon>Opitutia</taxon>
        <taxon>Puniceicoccales</taxon>
        <taxon>Pelagicoccaceae</taxon>
        <taxon>Pelagicoccus</taxon>
    </lineage>
</organism>
<evidence type="ECO:0000256" key="1">
    <source>
        <dbReference type="ARBA" id="ARBA00010876"/>
    </source>
</evidence>